<dbReference type="InterPro" id="IPR032623">
    <property type="entry name" value="FecR_N"/>
</dbReference>
<dbReference type="KEGG" id="smag:AN936_09000"/>
<dbReference type="Pfam" id="PF04773">
    <property type="entry name" value="FecR"/>
    <property type="match status" value="1"/>
</dbReference>
<evidence type="ECO:0000313" key="5">
    <source>
        <dbReference type="Proteomes" id="UP000058074"/>
    </source>
</evidence>
<evidence type="ECO:0000256" key="1">
    <source>
        <dbReference type="SAM" id="Phobius"/>
    </source>
</evidence>
<dbReference type="RefSeq" id="WP_054587851.1">
    <property type="nucleotide sequence ID" value="NZ_CP012700.1"/>
</dbReference>
<protein>
    <submittedName>
        <fullName evidence="4">Iron dicitrate transport regulator FecR</fullName>
    </submittedName>
</protein>
<dbReference type="PIRSF" id="PIRSF018266">
    <property type="entry name" value="FecR"/>
    <property type="match status" value="1"/>
</dbReference>
<evidence type="ECO:0000259" key="3">
    <source>
        <dbReference type="Pfam" id="PF16220"/>
    </source>
</evidence>
<feature type="domain" description="FecR protein" evidence="2">
    <location>
        <begin position="112"/>
        <end position="202"/>
    </location>
</feature>
<feature type="domain" description="FecR N-terminal" evidence="3">
    <location>
        <begin position="13"/>
        <end position="51"/>
    </location>
</feature>
<organism evidence="4 5">
    <name type="scientific">Sphingopyxis macrogoltabida</name>
    <name type="common">Sphingomonas macrogoltabidus</name>
    <dbReference type="NCBI Taxonomy" id="33050"/>
    <lineage>
        <taxon>Bacteria</taxon>
        <taxon>Pseudomonadati</taxon>
        <taxon>Pseudomonadota</taxon>
        <taxon>Alphaproteobacteria</taxon>
        <taxon>Sphingomonadales</taxon>
        <taxon>Sphingomonadaceae</taxon>
        <taxon>Sphingopyxis</taxon>
    </lineage>
</organism>
<dbReference type="InterPro" id="IPR012373">
    <property type="entry name" value="Ferrdict_sens_TM"/>
</dbReference>
<dbReference type="Gene3D" id="2.60.120.1440">
    <property type="match status" value="1"/>
</dbReference>
<accession>A0A0N9UAG3</accession>
<evidence type="ECO:0000313" key="4">
    <source>
        <dbReference type="EMBL" id="ALH80501.1"/>
    </source>
</evidence>
<dbReference type="PATRIC" id="fig|33050.5.peg.1869"/>
<dbReference type="PANTHER" id="PTHR30273:SF2">
    <property type="entry name" value="PROTEIN FECR"/>
    <property type="match status" value="1"/>
</dbReference>
<keyword evidence="1" id="KW-1133">Transmembrane helix</keyword>
<keyword evidence="1" id="KW-0812">Transmembrane</keyword>
<dbReference type="PANTHER" id="PTHR30273">
    <property type="entry name" value="PERIPLASMIC SIGNAL SENSOR AND SIGMA FACTOR ACTIVATOR FECR-RELATED"/>
    <property type="match status" value="1"/>
</dbReference>
<reference evidence="4 5" key="1">
    <citation type="journal article" date="2015" name="Genome Announc.">
        <title>Complete Genome Sequence of Polypropylene Glycol- and Polyethylene Glycol-Degrading Sphingopyxis macrogoltabida Strain EY-1.</title>
        <authorList>
            <person name="Ohtsubo Y."/>
            <person name="Nagata Y."/>
            <person name="Numata M."/>
            <person name="Tsuchikane K."/>
            <person name="Hosoyama A."/>
            <person name="Yamazoe A."/>
            <person name="Tsuda M."/>
            <person name="Fujita N."/>
            <person name="Kawai F."/>
        </authorList>
    </citation>
    <scope>NUCLEOTIDE SEQUENCE [LARGE SCALE GENOMIC DNA]</scope>
    <source>
        <strain evidence="4 5">EY-1</strain>
    </source>
</reference>
<gene>
    <name evidence="4" type="ORF">AN936_09000</name>
</gene>
<dbReference type="AlphaFoldDB" id="A0A0N9UAG3"/>
<dbReference type="OrthoDB" id="7346218at2"/>
<dbReference type="EMBL" id="CP012700">
    <property type="protein sequence ID" value="ALH80501.1"/>
    <property type="molecule type" value="Genomic_DNA"/>
</dbReference>
<dbReference type="GO" id="GO:0016989">
    <property type="term" value="F:sigma factor antagonist activity"/>
    <property type="evidence" value="ECO:0007669"/>
    <property type="project" value="TreeGrafter"/>
</dbReference>
<feature type="transmembrane region" description="Helical" evidence="1">
    <location>
        <begin position="85"/>
        <end position="107"/>
    </location>
</feature>
<sequence length="316" mass="33492">MPADPRTLAETRAIDWLIRQRDPGFADWDGFADWLAEDPGHSAVYDAMASLDLDLDALPKGAPEPAKPAVVIIPHDAPRRPSRRAWFGGAIAAALVGAVSLSSLGLFGDANRIETAAGEHRTIALADGSRIEINGGSVVELDKDRPRFARLASGEAMFHVVHRDGDPFVVEAGASRIVDLGTAFNVVRRNRATSVAVSEGIVVYNPGKDNVRMNAGKAIEAHDDDKAPPAVRDVDVGSVGGWRTGLLVYNGTPLTIVAEDLKRTAGLDISVVPEAADVSFRGALIVDKNRARTVADLAALSGTKAARQGDGWTLTR</sequence>
<name>A0A0N9UAG3_SPHMC</name>
<evidence type="ECO:0000259" key="2">
    <source>
        <dbReference type="Pfam" id="PF04773"/>
    </source>
</evidence>
<keyword evidence="1" id="KW-0472">Membrane</keyword>
<dbReference type="Proteomes" id="UP000058074">
    <property type="component" value="Chromosome"/>
</dbReference>
<dbReference type="Pfam" id="PF16220">
    <property type="entry name" value="DUF4880"/>
    <property type="match status" value="1"/>
</dbReference>
<dbReference type="InterPro" id="IPR006860">
    <property type="entry name" value="FecR"/>
</dbReference>
<proteinExistence type="predicted"/>